<feature type="region of interest" description="Disordered" evidence="1">
    <location>
        <begin position="1"/>
        <end position="49"/>
    </location>
</feature>
<feature type="compositionally biased region" description="Polar residues" evidence="1">
    <location>
        <begin position="149"/>
        <end position="165"/>
    </location>
</feature>
<feature type="compositionally biased region" description="Low complexity" evidence="1">
    <location>
        <begin position="82"/>
        <end position="102"/>
    </location>
</feature>
<evidence type="ECO:0000313" key="3">
    <source>
        <dbReference type="Proteomes" id="UP000292702"/>
    </source>
</evidence>
<feature type="compositionally biased region" description="Low complexity" evidence="1">
    <location>
        <begin position="11"/>
        <end position="31"/>
    </location>
</feature>
<dbReference type="OrthoDB" id="3255427at2759"/>
<reference evidence="2 3" key="1">
    <citation type="submission" date="2018-11" db="EMBL/GenBank/DDBJ databases">
        <title>Genome assembly of Steccherinum ochraceum LE-BIN_3174, the white-rot fungus of the Steccherinaceae family (The Residual Polyporoid clade, Polyporales, Basidiomycota).</title>
        <authorList>
            <person name="Fedorova T.V."/>
            <person name="Glazunova O.A."/>
            <person name="Landesman E.O."/>
            <person name="Moiseenko K.V."/>
            <person name="Psurtseva N.V."/>
            <person name="Savinova O.S."/>
            <person name="Shakhova N.V."/>
            <person name="Tyazhelova T.V."/>
            <person name="Vasina D.V."/>
        </authorList>
    </citation>
    <scope>NUCLEOTIDE SEQUENCE [LARGE SCALE GENOMIC DNA]</scope>
    <source>
        <strain evidence="2 3">LE-BIN_3174</strain>
    </source>
</reference>
<feature type="compositionally biased region" description="Polar residues" evidence="1">
    <location>
        <begin position="1"/>
        <end position="10"/>
    </location>
</feature>
<feature type="region of interest" description="Disordered" evidence="1">
    <location>
        <begin position="81"/>
        <end position="172"/>
    </location>
</feature>
<dbReference type="PANTHER" id="PTHR38696:SF1">
    <property type="entry name" value="MEDIATOR OF RNA POLYMERASE II TRANSCRIPTION SUBUNIT 13"/>
    <property type="match status" value="1"/>
</dbReference>
<comment type="caution">
    <text evidence="2">The sequence shown here is derived from an EMBL/GenBank/DDBJ whole genome shotgun (WGS) entry which is preliminary data.</text>
</comment>
<dbReference type="PANTHER" id="PTHR38696">
    <property type="entry name" value="MEDIATOR OF RNA POLYMERASE II TRANSCRIPTION SUBUNIT 13"/>
    <property type="match status" value="1"/>
</dbReference>
<accession>A0A4R0RWD6</accession>
<dbReference type="EMBL" id="RWJN01000005">
    <property type="protein sequence ID" value="TCD71552.1"/>
    <property type="molecule type" value="Genomic_DNA"/>
</dbReference>
<organism evidence="2 3">
    <name type="scientific">Steccherinum ochraceum</name>
    <dbReference type="NCBI Taxonomy" id="92696"/>
    <lineage>
        <taxon>Eukaryota</taxon>
        <taxon>Fungi</taxon>
        <taxon>Dikarya</taxon>
        <taxon>Basidiomycota</taxon>
        <taxon>Agaricomycotina</taxon>
        <taxon>Agaricomycetes</taxon>
        <taxon>Polyporales</taxon>
        <taxon>Steccherinaceae</taxon>
        <taxon>Steccherinum</taxon>
    </lineage>
</organism>
<proteinExistence type="predicted"/>
<feature type="compositionally biased region" description="Pro residues" evidence="1">
    <location>
        <begin position="32"/>
        <end position="47"/>
    </location>
</feature>
<keyword evidence="3" id="KW-1185">Reference proteome</keyword>
<gene>
    <name evidence="2" type="ORF">EIP91_008933</name>
</gene>
<dbReference type="Proteomes" id="UP000292702">
    <property type="component" value="Unassembled WGS sequence"/>
</dbReference>
<sequence length="407" mass="45677">MQAYHSSGGNPQYYPQAQYPHPGPYYAHTPYGPQPALYPPGPQPFPGVYPVEYQEAEEHAARAAAKRYPVTPHIRPKYLNRSQSAQVSSSRSKSKQQQPPKSIMKKSHDRTASMGAVDPLQLSRSRSNSNPRPGSRPSSREHGELSRPPSRQASMRQRANSSTRPQLDPTPPFVSDHVFLSLHGTNEIRIEGIAYQEMVEDLRENLLPCWPYGVSQEDSREHKWRAQFSGSPWTSSGTDFLFTRRLLCRLFAVFSNQGYTYLTTINTAATTNRLIFTMAQRDVRAYFFSVSISPSGDKMTIVDGPQPILPALDAGIRSIFPRKIASNRHTEDGVYKIEVKKNFGGAVDIDKTLFVAFVLQFFRMHGFVLNGSFPLGRSRSPLAFGARKEVWIFKGSSRQQAESANGH</sequence>
<dbReference type="AlphaFoldDB" id="A0A4R0RWD6"/>
<evidence type="ECO:0000256" key="1">
    <source>
        <dbReference type="SAM" id="MobiDB-lite"/>
    </source>
</evidence>
<name>A0A4R0RWD6_9APHY</name>
<protein>
    <submittedName>
        <fullName evidence="2">Uncharacterized protein</fullName>
    </submittedName>
</protein>
<feature type="compositionally biased region" description="Low complexity" evidence="1">
    <location>
        <begin position="123"/>
        <end position="137"/>
    </location>
</feature>
<evidence type="ECO:0000313" key="2">
    <source>
        <dbReference type="EMBL" id="TCD71552.1"/>
    </source>
</evidence>